<dbReference type="PANTHER" id="PTHR33824">
    <property type="entry name" value="POLYKETIDE CYCLASE/DEHYDRASE AND LIPID TRANSPORT SUPERFAMILY PROTEIN"/>
    <property type="match status" value="1"/>
</dbReference>
<reference evidence="3" key="1">
    <citation type="submission" date="2022-12" db="EMBL/GenBank/DDBJ databases">
        <title>Polyphasic identification of a Novel Hot-Spring Cyanobacterium Ocullathermofonsia sinensis gen nov. sp. nov. and Genomic Insights on its Adaptations to the Thermal Habitat.</title>
        <authorList>
            <person name="Daroch M."/>
            <person name="Tang J."/>
            <person name="Jiang Y."/>
        </authorList>
    </citation>
    <scope>NUCLEOTIDE SEQUENCE</scope>
    <source>
        <strain evidence="3">PKUAC-SCTA174</strain>
    </source>
</reference>
<dbReference type="PANTHER" id="PTHR33824:SF7">
    <property type="entry name" value="POLYKETIDE CYCLASE_DEHYDRASE AND LIPID TRANSPORT SUPERFAMILY PROTEIN"/>
    <property type="match status" value="1"/>
</dbReference>
<organism evidence="3 4">
    <name type="scientific">Thermocoleostomius sinensis A174</name>
    <dbReference type="NCBI Taxonomy" id="2016057"/>
    <lineage>
        <taxon>Bacteria</taxon>
        <taxon>Bacillati</taxon>
        <taxon>Cyanobacteriota</taxon>
        <taxon>Cyanophyceae</taxon>
        <taxon>Oculatellales</taxon>
        <taxon>Oculatellaceae</taxon>
        <taxon>Thermocoleostomius</taxon>
    </lineage>
</organism>
<dbReference type="Gene3D" id="3.30.530.20">
    <property type="match status" value="1"/>
</dbReference>
<feature type="compositionally biased region" description="Polar residues" evidence="1">
    <location>
        <begin position="11"/>
        <end position="25"/>
    </location>
</feature>
<dbReference type="InterPro" id="IPR047137">
    <property type="entry name" value="ORF3"/>
</dbReference>
<dbReference type="InterPro" id="IPR005031">
    <property type="entry name" value="COQ10_START"/>
</dbReference>
<dbReference type="AlphaFoldDB" id="A0A9E8ZAF2"/>
<dbReference type="InterPro" id="IPR023393">
    <property type="entry name" value="START-like_dom_sf"/>
</dbReference>
<dbReference type="SUPFAM" id="SSF55961">
    <property type="entry name" value="Bet v1-like"/>
    <property type="match status" value="1"/>
</dbReference>
<name>A0A9E8ZAF2_9CYAN</name>
<evidence type="ECO:0000259" key="2">
    <source>
        <dbReference type="Pfam" id="PF03364"/>
    </source>
</evidence>
<gene>
    <name evidence="3" type="ORF">OXH18_13790</name>
</gene>
<accession>A0A9E8ZAF2</accession>
<dbReference type="Proteomes" id="UP001163152">
    <property type="component" value="Chromosome"/>
</dbReference>
<feature type="compositionally biased region" description="Basic and acidic residues" evidence="1">
    <location>
        <begin position="1"/>
        <end position="10"/>
    </location>
</feature>
<keyword evidence="4" id="KW-1185">Reference proteome</keyword>
<protein>
    <submittedName>
        <fullName evidence="3">SRPBCC family protein</fullName>
    </submittedName>
</protein>
<feature type="region of interest" description="Disordered" evidence="1">
    <location>
        <begin position="1"/>
        <end position="35"/>
    </location>
</feature>
<proteinExistence type="predicted"/>
<evidence type="ECO:0000313" key="3">
    <source>
        <dbReference type="EMBL" id="WAL58257.1"/>
    </source>
</evidence>
<evidence type="ECO:0000313" key="4">
    <source>
        <dbReference type="Proteomes" id="UP001163152"/>
    </source>
</evidence>
<dbReference type="EMBL" id="CP113797">
    <property type="protein sequence ID" value="WAL58257.1"/>
    <property type="molecule type" value="Genomic_DNA"/>
</dbReference>
<dbReference type="Pfam" id="PF03364">
    <property type="entry name" value="Polyketide_cyc"/>
    <property type="match status" value="1"/>
</dbReference>
<dbReference type="KEGG" id="tsin:OXH18_13790"/>
<sequence>MELTPDERGNQRNVLPNQPPESSHPNLDFEQHSSEQMSEVERWGSLLTGGALVLMGLQQRSLRGALMAIAGGGLAYHGATSQKGIKETVTEAVGLDNSIRVEKSVTIFNRSPEELYRFWRNFENLPMFMKHLQSVQVIDQTRSHWVVDAPVGNSIEWDADIINEQENQLIAWASVEGASVENSGFVRFKTAPPGRGTEVKVVIEYNPPGGQVTANLAKLFGKDANQQIGDELRHFKMLMEAGEIATTEGQPSGRRGEN</sequence>
<feature type="domain" description="Coenzyme Q-binding protein COQ10 START" evidence="2">
    <location>
        <begin position="110"/>
        <end position="232"/>
    </location>
</feature>
<dbReference type="CDD" id="cd07817">
    <property type="entry name" value="SRPBCC_8"/>
    <property type="match status" value="1"/>
</dbReference>
<evidence type="ECO:0000256" key="1">
    <source>
        <dbReference type="SAM" id="MobiDB-lite"/>
    </source>
</evidence>